<dbReference type="GO" id="GO:0006508">
    <property type="term" value="P:proteolysis"/>
    <property type="evidence" value="ECO:0007669"/>
    <property type="project" value="UniProtKB-KW"/>
</dbReference>
<evidence type="ECO:0000313" key="10">
    <source>
        <dbReference type="Proteomes" id="UP000007054"/>
    </source>
</evidence>
<dbReference type="GO" id="GO:0004177">
    <property type="term" value="F:aminopeptidase activity"/>
    <property type="evidence" value="ECO:0007669"/>
    <property type="project" value="UniProtKB-UniRule"/>
</dbReference>
<feature type="binding site" evidence="8">
    <location>
        <position position="64"/>
    </location>
    <ligand>
        <name>Zn(2+)</name>
        <dbReference type="ChEBI" id="CHEBI:29105"/>
        <label>1</label>
    </ligand>
</feature>
<dbReference type="BioCyc" id="RCHA213810:RUM_RS07710-MONOMER"/>
<evidence type="ECO:0000256" key="7">
    <source>
        <dbReference type="PIRSR" id="PIRSR001123-1"/>
    </source>
</evidence>
<evidence type="ECO:0000256" key="1">
    <source>
        <dbReference type="ARBA" id="ARBA00006272"/>
    </source>
</evidence>
<evidence type="ECO:0000313" key="9">
    <source>
        <dbReference type="EMBL" id="CBL17673.1"/>
    </source>
</evidence>
<comment type="similarity">
    <text evidence="1 6">Belongs to the peptidase M42 family.</text>
</comment>
<dbReference type="HOGENOM" id="CLU_047249_1_0_9"/>
<dbReference type="InterPro" id="IPR023367">
    <property type="entry name" value="Peptidase_M42_dom2"/>
</dbReference>
<dbReference type="GO" id="GO:0046872">
    <property type="term" value="F:metal ion binding"/>
    <property type="evidence" value="ECO:0007669"/>
    <property type="project" value="UniProtKB-UniRule"/>
</dbReference>
<keyword evidence="4 8" id="KW-0479">Metal-binding</keyword>
<name>D4LDH8_RUMC1</name>
<evidence type="ECO:0000256" key="5">
    <source>
        <dbReference type="ARBA" id="ARBA00022801"/>
    </source>
</evidence>
<reference evidence="9" key="2">
    <citation type="submission" date="2010-03" db="EMBL/GenBank/DDBJ databases">
        <authorList>
            <person name="Pajon A."/>
        </authorList>
    </citation>
    <scope>NUCLEOTIDE SEQUENCE</scope>
    <source>
        <strain evidence="9">Type strain: 18P13</strain>
    </source>
</reference>
<dbReference type="KEGG" id="rch:RUM_15850"/>
<dbReference type="InterPro" id="IPR008007">
    <property type="entry name" value="Peptidase_M42"/>
</dbReference>
<feature type="binding site" evidence="8">
    <location>
        <position position="206"/>
    </location>
    <ligand>
        <name>Zn(2+)</name>
        <dbReference type="ChEBI" id="CHEBI:29105"/>
        <label>2</label>
    </ligand>
</feature>
<feature type="binding site" evidence="8">
    <location>
        <position position="173"/>
    </location>
    <ligand>
        <name>Zn(2+)</name>
        <dbReference type="ChEBI" id="CHEBI:29105"/>
        <label>2</label>
    </ligand>
</feature>
<reference evidence="9" key="1">
    <citation type="submission" date="2010-03" db="EMBL/GenBank/DDBJ databases">
        <title>The genome sequence of Ruminococcus sp. 18P13.</title>
        <authorList>
            <consortium name="metaHIT consortium -- http://www.metahit.eu/"/>
            <person name="Pajon A."/>
            <person name="Turner K."/>
            <person name="Parkhill J."/>
            <person name="Bernalier A."/>
        </authorList>
    </citation>
    <scope>NUCLEOTIDE SEQUENCE [LARGE SCALE GENOMIC DNA]</scope>
    <source>
        <strain evidence="9">Type strain: 18P13</strain>
    </source>
</reference>
<evidence type="ECO:0000256" key="2">
    <source>
        <dbReference type="ARBA" id="ARBA00022438"/>
    </source>
</evidence>
<dbReference type="PANTHER" id="PTHR32481:SF6">
    <property type="entry name" value="ENDOGLUCANASE"/>
    <property type="match status" value="1"/>
</dbReference>
<dbReference type="PATRIC" id="fig|213810.4.peg.1484"/>
<dbReference type="GO" id="GO:0008810">
    <property type="term" value="F:cellulase activity"/>
    <property type="evidence" value="ECO:0007669"/>
    <property type="project" value="UniProtKB-EC"/>
</dbReference>
<dbReference type="Gene3D" id="2.40.30.40">
    <property type="entry name" value="Peptidase M42, domain 2"/>
    <property type="match status" value="1"/>
</dbReference>
<keyword evidence="2" id="KW-0031">Aminopeptidase</keyword>
<dbReference type="Gene3D" id="3.40.630.10">
    <property type="entry name" value="Zn peptidases"/>
    <property type="match status" value="1"/>
</dbReference>
<feature type="binding site" evidence="8">
    <location>
        <position position="228"/>
    </location>
    <ligand>
        <name>Zn(2+)</name>
        <dbReference type="ChEBI" id="CHEBI:29105"/>
        <label>1</label>
    </ligand>
</feature>
<comment type="cofactor">
    <cofactor evidence="8">
        <name>a divalent metal cation</name>
        <dbReference type="ChEBI" id="CHEBI:60240"/>
    </cofactor>
    <text evidence="8">Binds 2 divalent metal cations per subunit.</text>
</comment>
<keyword evidence="10" id="KW-1185">Reference proteome</keyword>
<dbReference type="EC" id="3.2.1.4" evidence="9"/>
<dbReference type="AlphaFoldDB" id="D4LDH8"/>
<evidence type="ECO:0000256" key="6">
    <source>
        <dbReference type="PIRNR" id="PIRNR001123"/>
    </source>
</evidence>
<keyword evidence="3" id="KW-0645">Protease</keyword>
<accession>D4LDH8</accession>
<feature type="binding site" evidence="8">
    <location>
        <position position="312"/>
    </location>
    <ligand>
        <name>Zn(2+)</name>
        <dbReference type="ChEBI" id="CHEBI:29105"/>
        <label>2</label>
    </ligand>
</feature>
<evidence type="ECO:0000256" key="3">
    <source>
        <dbReference type="ARBA" id="ARBA00022670"/>
    </source>
</evidence>
<feature type="active site" description="Proton acceptor" evidence="7">
    <location>
        <position position="205"/>
    </location>
</feature>
<keyword evidence="5 9" id="KW-0378">Hydrolase</keyword>
<dbReference type="Proteomes" id="UP000007054">
    <property type="component" value="Chromosome"/>
</dbReference>
<dbReference type="GeneID" id="83156298"/>
<evidence type="ECO:0000256" key="4">
    <source>
        <dbReference type="ARBA" id="ARBA00022723"/>
    </source>
</evidence>
<dbReference type="STRING" id="213810.RUM_15850"/>
<dbReference type="PANTHER" id="PTHR32481">
    <property type="entry name" value="AMINOPEPTIDASE"/>
    <property type="match status" value="1"/>
</dbReference>
<proteinExistence type="inferred from homology"/>
<dbReference type="SUPFAM" id="SSF101821">
    <property type="entry name" value="Aminopeptidase/glucanase lid domain"/>
    <property type="match status" value="1"/>
</dbReference>
<dbReference type="Pfam" id="PF05343">
    <property type="entry name" value="Peptidase_M42"/>
    <property type="match status" value="1"/>
</dbReference>
<dbReference type="RefSeq" id="WP_015558579.1">
    <property type="nucleotide sequence ID" value="NC_021039.1"/>
</dbReference>
<sequence>MELFERIRTLADASGVSGNETEAALTALEMLREFCPDAVYENGNVIGHLGVREPGKPHVLIDAHIDQIGMIVTDIEENGFLRIGNVGGLDRRLMPAQSVLIHGRELIGGVICTIPPHLSGGKDASVPKMEDLAVDTGYDQTQVSALVSRGDFVQFDTSCMPLLDDRMTGAALDDRCGVAAILRMLELLQGEKLPCSVTILFSSQEELGERGAKIAAYTVDPDIALAVDVSFGCTADDKPSETGELGKGSMIGISPTLSREVSNALIDAARAENLPYQLEVMEGLTSTNADRFSVARGGAKACTVSIPLKYMHTPVEVIDTRDVELTAKLLCAYLRRCSAC</sequence>
<feature type="binding site" evidence="8">
    <location>
        <position position="173"/>
    </location>
    <ligand>
        <name>Zn(2+)</name>
        <dbReference type="ChEBI" id="CHEBI:29105"/>
        <label>1</label>
    </ligand>
</feature>
<gene>
    <name evidence="9" type="ordered locus">RUM_15850</name>
</gene>
<dbReference type="EMBL" id="FP929052">
    <property type="protein sequence ID" value="CBL17673.1"/>
    <property type="molecule type" value="Genomic_DNA"/>
</dbReference>
<dbReference type="InterPro" id="IPR051464">
    <property type="entry name" value="Peptidase_M42_aminopept"/>
</dbReference>
<evidence type="ECO:0000256" key="8">
    <source>
        <dbReference type="PIRSR" id="PIRSR001123-2"/>
    </source>
</evidence>
<dbReference type="SUPFAM" id="SSF53187">
    <property type="entry name" value="Zn-dependent exopeptidases"/>
    <property type="match status" value="1"/>
</dbReference>
<organism evidence="9 10">
    <name type="scientific">Ruminococcus champanellensis (strain DSM 18848 / JCM 17042 / KCTC 15320 / 18P13)</name>
    <dbReference type="NCBI Taxonomy" id="213810"/>
    <lineage>
        <taxon>Bacteria</taxon>
        <taxon>Bacillati</taxon>
        <taxon>Bacillota</taxon>
        <taxon>Clostridia</taxon>
        <taxon>Eubacteriales</taxon>
        <taxon>Oscillospiraceae</taxon>
        <taxon>Ruminococcus</taxon>
    </lineage>
</organism>
<dbReference type="PIRSF" id="PIRSF001123">
    <property type="entry name" value="PepA_GA"/>
    <property type="match status" value="1"/>
</dbReference>
<keyword evidence="9" id="KW-0326">Glycosidase</keyword>
<protein>
    <submittedName>
        <fullName evidence="9">Cellulase M and related proteins</fullName>
        <ecNumber evidence="9">3.2.1.4</ecNumber>
    </submittedName>
</protein>